<keyword evidence="4 7" id="KW-0067">ATP-binding</keyword>
<dbReference type="PROSITE" id="PS50862">
    <property type="entry name" value="AA_TRNA_LIGASE_II"/>
    <property type="match status" value="1"/>
</dbReference>
<dbReference type="PANTHER" id="PTHR22594:SF34">
    <property type="entry name" value="ASPARAGINE--TRNA LIGASE, MITOCHONDRIAL-RELATED"/>
    <property type="match status" value="1"/>
</dbReference>
<dbReference type="EC" id="6.1.1.22" evidence="7"/>
<keyword evidence="6 7" id="KW-0030">Aminoacyl-tRNA synthetase</keyword>
<dbReference type="InterPro" id="IPR045864">
    <property type="entry name" value="aa-tRNA-synth_II/BPL/LPL"/>
</dbReference>
<comment type="subcellular location">
    <subcellularLocation>
        <location evidence="7">Cytoplasm</location>
    </subcellularLocation>
</comment>
<dbReference type="Gene3D" id="2.40.50.140">
    <property type="entry name" value="Nucleic acid-binding proteins"/>
    <property type="match status" value="1"/>
</dbReference>
<evidence type="ECO:0000256" key="7">
    <source>
        <dbReference type="HAMAP-Rule" id="MF_00534"/>
    </source>
</evidence>
<dbReference type="PRINTS" id="PR01042">
    <property type="entry name" value="TRNASYNTHASP"/>
</dbReference>
<dbReference type="Gene3D" id="3.30.930.10">
    <property type="entry name" value="Bira Bifunctional Protein, Domain 2"/>
    <property type="match status" value="1"/>
</dbReference>
<comment type="similarity">
    <text evidence="1 7">Belongs to the class-II aminoacyl-tRNA synthetase family.</text>
</comment>
<dbReference type="InterPro" id="IPR004364">
    <property type="entry name" value="Aa-tRNA-synt_II"/>
</dbReference>
<dbReference type="HAMAP" id="MF_00534">
    <property type="entry name" value="Asn_tRNA_synth"/>
    <property type="match status" value="1"/>
</dbReference>
<protein>
    <recommendedName>
        <fullName evidence="7">Asparagine--tRNA ligase</fullName>
        <ecNumber evidence="7">6.1.1.22</ecNumber>
    </recommendedName>
    <alternativeName>
        <fullName evidence="7">Asparaginyl-tRNA synthetase</fullName>
        <shortName evidence="7">AsnRS</shortName>
    </alternativeName>
</protein>
<dbReference type="GO" id="GO:0003676">
    <property type="term" value="F:nucleic acid binding"/>
    <property type="evidence" value="ECO:0007669"/>
    <property type="project" value="InterPro"/>
</dbReference>
<keyword evidence="2 7" id="KW-0436">Ligase</keyword>
<dbReference type="Pfam" id="PF01336">
    <property type="entry name" value="tRNA_anti-codon"/>
    <property type="match status" value="1"/>
</dbReference>
<organism evidence="10 11">
    <name type="scientific">Aerophobetes bacterium</name>
    <dbReference type="NCBI Taxonomy" id="2030807"/>
    <lineage>
        <taxon>Bacteria</taxon>
        <taxon>Candidatus Aerophobota</taxon>
    </lineage>
</organism>
<dbReference type="InterPro" id="IPR004365">
    <property type="entry name" value="NA-bd_OB_tRNA"/>
</dbReference>
<dbReference type="InterPro" id="IPR002312">
    <property type="entry name" value="Asp/Asn-tRNA-synth_IIb"/>
</dbReference>
<dbReference type="NCBIfam" id="NF003037">
    <property type="entry name" value="PRK03932.1"/>
    <property type="match status" value="1"/>
</dbReference>
<dbReference type="PANTHER" id="PTHR22594">
    <property type="entry name" value="ASPARTYL/LYSYL-TRNA SYNTHETASE"/>
    <property type="match status" value="1"/>
</dbReference>
<gene>
    <name evidence="7 10" type="primary">asnS</name>
    <name evidence="10" type="ORF">E3J48_06595</name>
</gene>
<feature type="domain" description="Aminoacyl-transfer RNA synthetases class-II family profile" evidence="9">
    <location>
        <begin position="131"/>
        <end position="420"/>
    </location>
</feature>
<dbReference type="GO" id="GO:0006421">
    <property type="term" value="P:asparaginyl-tRNA aminoacylation"/>
    <property type="evidence" value="ECO:0007669"/>
    <property type="project" value="UniProtKB-UniRule"/>
</dbReference>
<dbReference type="Proteomes" id="UP000319130">
    <property type="component" value="Unassembled WGS sequence"/>
</dbReference>
<dbReference type="CDD" id="cd00776">
    <property type="entry name" value="AsxRS_core"/>
    <property type="match status" value="1"/>
</dbReference>
<evidence type="ECO:0000313" key="11">
    <source>
        <dbReference type="Proteomes" id="UP000319130"/>
    </source>
</evidence>
<keyword evidence="3 7" id="KW-0547">Nucleotide-binding</keyword>
<dbReference type="InterPro" id="IPR004522">
    <property type="entry name" value="Asn-tRNA-ligase"/>
</dbReference>
<dbReference type="AlphaFoldDB" id="A0A523W0G2"/>
<comment type="subunit">
    <text evidence="7">Homodimer.</text>
</comment>
<reference evidence="10 11" key="1">
    <citation type="submission" date="2019-03" db="EMBL/GenBank/DDBJ databases">
        <title>Metabolic potential of uncultured bacteria and archaea associated with petroleum seepage in deep-sea sediments.</title>
        <authorList>
            <person name="Dong X."/>
            <person name="Hubert C."/>
        </authorList>
    </citation>
    <scope>NUCLEOTIDE SEQUENCE [LARGE SCALE GENOMIC DNA]</scope>
    <source>
        <strain evidence="10">E29_bin52</strain>
    </source>
</reference>
<dbReference type="GO" id="GO:0004816">
    <property type="term" value="F:asparagine-tRNA ligase activity"/>
    <property type="evidence" value="ECO:0007669"/>
    <property type="project" value="UniProtKB-UniRule"/>
</dbReference>
<comment type="caution">
    <text evidence="10">The sequence shown here is derived from an EMBL/GenBank/DDBJ whole genome shotgun (WGS) entry which is preliminary data.</text>
</comment>
<evidence type="ECO:0000256" key="2">
    <source>
        <dbReference type="ARBA" id="ARBA00022598"/>
    </source>
</evidence>
<keyword evidence="7" id="KW-0963">Cytoplasm</keyword>
<evidence type="ECO:0000256" key="6">
    <source>
        <dbReference type="ARBA" id="ARBA00023146"/>
    </source>
</evidence>
<keyword evidence="5 7" id="KW-0648">Protein biosynthesis</keyword>
<dbReference type="InterPro" id="IPR012340">
    <property type="entry name" value="NA-bd_OB-fold"/>
</dbReference>
<evidence type="ECO:0000313" key="10">
    <source>
        <dbReference type="EMBL" id="TET60514.1"/>
    </source>
</evidence>
<evidence type="ECO:0000256" key="3">
    <source>
        <dbReference type="ARBA" id="ARBA00022741"/>
    </source>
</evidence>
<dbReference type="EMBL" id="SOIZ01000295">
    <property type="protein sequence ID" value="TET60514.1"/>
    <property type="molecule type" value="Genomic_DNA"/>
</dbReference>
<dbReference type="NCBIfam" id="TIGR00457">
    <property type="entry name" value="asnS"/>
    <property type="match status" value="1"/>
</dbReference>
<evidence type="ECO:0000256" key="1">
    <source>
        <dbReference type="ARBA" id="ARBA00008226"/>
    </source>
</evidence>
<dbReference type="SUPFAM" id="SSF50249">
    <property type="entry name" value="Nucleic acid-binding proteins"/>
    <property type="match status" value="1"/>
</dbReference>
<evidence type="ECO:0000256" key="5">
    <source>
        <dbReference type="ARBA" id="ARBA00022917"/>
    </source>
</evidence>
<proteinExistence type="inferred from homology"/>
<accession>A0A523W0G2</accession>
<dbReference type="Pfam" id="PF00152">
    <property type="entry name" value="tRNA-synt_2"/>
    <property type="match status" value="1"/>
</dbReference>
<evidence type="ECO:0000256" key="4">
    <source>
        <dbReference type="ARBA" id="ARBA00022840"/>
    </source>
</evidence>
<dbReference type="GO" id="GO:0005737">
    <property type="term" value="C:cytoplasm"/>
    <property type="evidence" value="ECO:0007669"/>
    <property type="project" value="UniProtKB-SubCell"/>
</dbReference>
<dbReference type="InterPro" id="IPR006195">
    <property type="entry name" value="aa-tRNA-synth_II"/>
</dbReference>
<sequence>MQVTTVDKLAHHVGEIVTIRGWLYNRRSKGKLHFLLIRDGTGIVQGIMFQDDVNQDLFSQCTRLPQESSLIATGKVRQDSRAPGGYELAIQDVEILQLAGEYPLGKKSHGSDFLLKNRHLWLRSKKQHAQLKIRSEVIRVIRQFFDSRDFVLVDAPILTSSVCEGTSSLFEVNYFERRAYLSQSGQLYVEAAAMAFGKVYCFGPTFRAEKSKTRKHLTEFWMVEPEIAYANLDDIMRLAEELVANLVEEVRKKRKEELKILERDTKMLEKVALPFPRLSYAEALQILKDSGVSFEWGEDLGAPHEAIISSQFDRPVLIHRFPTQTKAFYMKKDPRDSHLALCVDMLAPEGYGEIIGGGQREDDLEALEKGMVQQNLNREDFGWYLDLRRYGSVPHAGFGLGLERTVAWLCGTHHVREVIPFPRTLYRMYP</sequence>
<dbReference type="GO" id="GO:0005524">
    <property type="term" value="F:ATP binding"/>
    <property type="evidence" value="ECO:0007669"/>
    <property type="project" value="UniProtKB-UniRule"/>
</dbReference>
<comment type="catalytic activity">
    <reaction evidence="7">
        <text>tRNA(Asn) + L-asparagine + ATP = L-asparaginyl-tRNA(Asn) + AMP + diphosphate + H(+)</text>
        <dbReference type="Rhea" id="RHEA:11180"/>
        <dbReference type="Rhea" id="RHEA-COMP:9659"/>
        <dbReference type="Rhea" id="RHEA-COMP:9674"/>
        <dbReference type="ChEBI" id="CHEBI:15378"/>
        <dbReference type="ChEBI" id="CHEBI:30616"/>
        <dbReference type="ChEBI" id="CHEBI:33019"/>
        <dbReference type="ChEBI" id="CHEBI:58048"/>
        <dbReference type="ChEBI" id="CHEBI:78442"/>
        <dbReference type="ChEBI" id="CHEBI:78515"/>
        <dbReference type="ChEBI" id="CHEBI:456215"/>
        <dbReference type="EC" id="6.1.1.22"/>
    </reaction>
</comment>
<evidence type="ECO:0000259" key="9">
    <source>
        <dbReference type="PROSITE" id="PS50862"/>
    </source>
</evidence>
<feature type="coiled-coil region" evidence="8">
    <location>
        <begin position="229"/>
        <end position="264"/>
    </location>
</feature>
<keyword evidence="8" id="KW-0175">Coiled coil</keyword>
<dbReference type="SUPFAM" id="SSF55681">
    <property type="entry name" value="Class II aaRS and biotin synthetases"/>
    <property type="match status" value="1"/>
</dbReference>
<dbReference type="NCBIfam" id="NF003483">
    <property type="entry name" value="PRK05159.1"/>
    <property type="match status" value="1"/>
</dbReference>
<name>A0A523W0G2_UNCAE</name>
<evidence type="ECO:0000256" key="8">
    <source>
        <dbReference type="SAM" id="Coils"/>
    </source>
</evidence>